<sequence>MANLPPGLDRRHLDAILDEPRLRRLLAVLDGHGEETRVVGGAVRNALFGRPVKDVDLATTALPQVTQARAEAAGFKVVPTGIAHGTLTVIVAGEPFEVTTLREDVETDGRHAVVRFGRDFAADALRRDFTINALSVCADGEIRDYAGGLDDIAARRVRFIGSARGRIREDYLRILRFFRFFAEYATGPVDAEGLHAAIHERAGLERLSRERIRSEFLRLLAAPRARETAALITHAGLLDRLTGGIGDPGRLARVIAHAPPDPVLRLAAFDVASGADAARLVERLRLSNAEAARLAAYARAFPALRGRMPAPDAMQIRRLVAEFGVEAVSDAAYALDGEPRPVLDDPARAALAAFRSGAEPVPEMPLAGRDLLARGVARGRMIGAALAHAREAWLAGGCRGGEAERERLIAIAMEVAGQSAGARSR</sequence>
<gene>
    <name evidence="11" type="primary">pcnB</name>
    <name evidence="12" type="ORF">GA0071312_3592</name>
    <name evidence="11" type="ORF">HLUCCO17_01180</name>
</gene>
<organism evidence="11 13">
    <name type="scientific">Saliniramus fredricksonii</name>
    <dbReference type="NCBI Taxonomy" id="1653334"/>
    <lineage>
        <taxon>Bacteria</taxon>
        <taxon>Pseudomonadati</taxon>
        <taxon>Pseudomonadota</taxon>
        <taxon>Alphaproteobacteria</taxon>
        <taxon>Hyphomicrobiales</taxon>
        <taxon>Salinarimonadaceae</taxon>
        <taxon>Saliniramus</taxon>
    </lineage>
</organism>
<keyword evidence="14" id="KW-1185">Reference proteome</keyword>
<keyword evidence="6" id="KW-0547">Nucleotide-binding</keyword>
<dbReference type="SUPFAM" id="SSF81301">
    <property type="entry name" value="Nucleotidyltransferase"/>
    <property type="match status" value="1"/>
</dbReference>
<dbReference type="InterPro" id="IPR002646">
    <property type="entry name" value="PolA_pol_head_dom"/>
</dbReference>
<dbReference type="GO" id="GO:0000166">
    <property type="term" value="F:nucleotide binding"/>
    <property type="evidence" value="ECO:0007669"/>
    <property type="project" value="UniProtKB-KW"/>
</dbReference>
<accession>A0A0P7Y5W6</accession>
<evidence type="ECO:0000256" key="8">
    <source>
        <dbReference type="RuleBase" id="RU003953"/>
    </source>
</evidence>
<dbReference type="InterPro" id="IPR032828">
    <property type="entry name" value="PolyA_RNA-bd"/>
</dbReference>
<dbReference type="Gene3D" id="3.30.460.10">
    <property type="entry name" value="Beta Polymerase, domain 2"/>
    <property type="match status" value="1"/>
</dbReference>
<dbReference type="EMBL" id="FMBM01000003">
    <property type="protein sequence ID" value="SCC82586.1"/>
    <property type="molecule type" value="Genomic_DNA"/>
</dbReference>
<comment type="similarity">
    <text evidence="8">Belongs to the tRNA nucleotidyltransferase/poly(A) polymerase family.</text>
</comment>
<dbReference type="GO" id="GO:0000049">
    <property type="term" value="F:tRNA binding"/>
    <property type="evidence" value="ECO:0007669"/>
    <property type="project" value="TreeGrafter"/>
</dbReference>
<evidence type="ECO:0000313" key="13">
    <source>
        <dbReference type="Proteomes" id="UP000050497"/>
    </source>
</evidence>
<evidence type="ECO:0000256" key="4">
    <source>
        <dbReference type="ARBA" id="ARBA00022695"/>
    </source>
</evidence>
<dbReference type="Proteomes" id="UP000182800">
    <property type="component" value="Unassembled WGS sequence"/>
</dbReference>
<evidence type="ECO:0000256" key="5">
    <source>
        <dbReference type="ARBA" id="ARBA00022723"/>
    </source>
</evidence>
<evidence type="ECO:0000256" key="6">
    <source>
        <dbReference type="ARBA" id="ARBA00022741"/>
    </source>
</evidence>
<dbReference type="PATRIC" id="fig|1653334.4.peg.1993"/>
<dbReference type="InterPro" id="IPR043519">
    <property type="entry name" value="NT_sf"/>
</dbReference>
<keyword evidence="2 8" id="KW-0808">Transferase</keyword>
<evidence type="ECO:0000259" key="10">
    <source>
        <dbReference type="Pfam" id="PF12627"/>
    </source>
</evidence>
<comment type="cofactor">
    <cofactor evidence="1">
        <name>Mg(2+)</name>
        <dbReference type="ChEBI" id="CHEBI:18420"/>
    </cofactor>
</comment>
<dbReference type="STRING" id="1653334.GA0071312_3592"/>
<evidence type="ECO:0000256" key="1">
    <source>
        <dbReference type="ARBA" id="ARBA00001946"/>
    </source>
</evidence>
<comment type="caution">
    <text evidence="11">The sequence shown here is derived from an EMBL/GenBank/DDBJ whole genome shotgun (WGS) entry which is preliminary data.</text>
</comment>
<reference evidence="11 13" key="1">
    <citation type="submission" date="2015-09" db="EMBL/GenBank/DDBJ databases">
        <title>Identification and resolution of microdiversity through metagenomic sequencing of parallel consortia.</title>
        <authorList>
            <person name="Nelson W.C."/>
            <person name="Romine M.F."/>
            <person name="Lindemann S.R."/>
        </authorList>
    </citation>
    <scope>NUCLEOTIDE SEQUENCE [LARGE SCALE GENOMIC DNA]</scope>
    <source>
        <strain evidence="11">HL-109</strain>
    </source>
</reference>
<dbReference type="PANTHER" id="PTHR46173">
    <property type="entry name" value="CCA TRNA NUCLEOTIDYLTRANSFERASE 1, MITOCHONDRIAL"/>
    <property type="match status" value="1"/>
</dbReference>
<dbReference type="GO" id="GO:0016779">
    <property type="term" value="F:nucleotidyltransferase activity"/>
    <property type="evidence" value="ECO:0007669"/>
    <property type="project" value="UniProtKB-KW"/>
</dbReference>
<keyword evidence="7" id="KW-0460">Magnesium</keyword>
<evidence type="ECO:0000313" key="12">
    <source>
        <dbReference type="EMBL" id="SCC82586.1"/>
    </source>
</evidence>
<dbReference type="InterPro" id="IPR050264">
    <property type="entry name" value="Bact_CCA-adding_enz_type3_sf"/>
</dbReference>
<dbReference type="Pfam" id="PF12627">
    <property type="entry name" value="PolyA_pol_RNAbd"/>
    <property type="match status" value="1"/>
</dbReference>
<keyword evidence="4" id="KW-0548">Nucleotidyltransferase</keyword>
<dbReference type="PANTHER" id="PTHR46173:SF1">
    <property type="entry name" value="CCA TRNA NUCLEOTIDYLTRANSFERASE 1, MITOCHONDRIAL"/>
    <property type="match status" value="1"/>
</dbReference>
<keyword evidence="3" id="KW-0819">tRNA processing</keyword>
<evidence type="ECO:0000313" key="14">
    <source>
        <dbReference type="Proteomes" id="UP000182800"/>
    </source>
</evidence>
<dbReference type="Gene3D" id="1.10.3090.10">
    <property type="entry name" value="cca-adding enzyme, domain 2"/>
    <property type="match status" value="1"/>
</dbReference>
<dbReference type="OrthoDB" id="9805698at2"/>
<name>A0A0P7Y5W6_9HYPH</name>
<feature type="domain" description="tRNA nucleotidyltransferase/poly(A) polymerase RNA and SrmB- binding" evidence="10">
    <location>
        <begin position="196"/>
        <end position="241"/>
    </location>
</feature>
<dbReference type="CDD" id="cd05398">
    <property type="entry name" value="NT_ClassII-CCAase"/>
    <property type="match status" value="1"/>
</dbReference>
<dbReference type="Pfam" id="PF01743">
    <property type="entry name" value="PolyA_pol"/>
    <property type="match status" value="1"/>
</dbReference>
<dbReference type="SUPFAM" id="SSF81891">
    <property type="entry name" value="Poly A polymerase C-terminal region-like"/>
    <property type="match status" value="1"/>
</dbReference>
<keyword evidence="8" id="KW-0694">RNA-binding</keyword>
<reference evidence="12 14" key="2">
    <citation type="submission" date="2016-08" db="EMBL/GenBank/DDBJ databases">
        <authorList>
            <person name="Varghese N."/>
            <person name="Submissions Spin"/>
        </authorList>
    </citation>
    <scope>NUCLEOTIDE SEQUENCE [LARGE SCALE GENOMIC DNA]</scope>
    <source>
        <strain evidence="12 14">HL-109</strain>
    </source>
</reference>
<dbReference type="GO" id="GO:0046872">
    <property type="term" value="F:metal ion binding"/>
    <property type="evidence" value="ECO:0007669"/>
    <property type="project" value="UniProtKB-KW"/>
</dbReference>
<evidence type="ECO:0000259" key="9">
    <source>
        <dbReference type="Pfam" id="PF01743"/>
    </source>
</evidence>
<protein>
    <submittedName>
        <fullName evidence="11">Poly(A) polymerase PcnB</fullName>
    </submittedName>
    <submittedName>
        <fullName evidence="12">tRNA nucleotidyltransferase/poly(A) polymerase</fullName>
    </submittedName>
</protein>
<evidence type="ECO:0000256" key="3">
    <source>
        <dbReference type="ARBA" id="ARBA00022694"/>
    </source>
</evidence>
<dbReference type="RefSeq" id="WP_074446390.1">
    <property type="nucleotide sequence ID" value="NZ_FMBM01000003.1"/>
</dbReference>
<evidence type="ECO:0000313" key="11">
    <source>
        <dbReference type="EMBL" id="KPQ12737.1"/>
    </source>
</evidence>
<dbReference type="AlphaFoldDB" id="A0A0P7Y5W6"/>
<dbReference type="GO" id="GO:0008033">
    <property type="term" value="P:tRNA processing"/>
    <property type="evidence" value="ECO:0007669"/>
    <property type="project" value="UniProtKB-KW"/>
</dbReference>
<dbReference type="EMBL" id="LJSX01000001">
    <property type="protein sequence ID" value="KPQ12737.1"/>
    <property type="molecule type" value="Genomic_DNA"/>
</dbReference>
<feature type="domain" description="Poly A polymerase head" evidence="9">
    <location>
        <begin position="37"/>
        <end position="158"/>
    </location>
</feature>
<evidence type="ECO:0000256" key="7">
    <source>
        <dbReference type="ARBA" id="ARBA00022842"/>
    </source>
</evidence>
<proteinExistence type="inferred from homology"/>
<keyword evidence="5" id="KW-0479">Metal-binding</keyword>
<evidence type="ECO:0000256" key="2">
    <source>
        <dbReference type="ARBA" id="ARBA00022679"/>
    </source>
</evidence>
<dbReference type="Proteomes" id="UP000050497">
    <property type="component" value="Unassembled WGS sequence"/>
</dbReference>